<dbReference type="EMBL" id="GGEC01086288">
    <property type="protein sequence ID" value="MBX66772.1"/>
    <property type="molecule type" value="Transcribed_RNA"/>
</dbReference>
<dbReference type="AlphaFoldDB" id="A0A2P2QID6"/>
<protein>
    <submittedName>
        <fullName evidence="1">Uncharacterized protein</fullName>
    </submittedName>
</protein>
<sequence length="68" mass="7361">MKGGMQGRFPSLPSSFGSGKSATILSAMPNSLFKLCTVGGNDKLNISSFLLFYFRGQINRNKIQIASE</sequence>
<evidence type="ECO:0000313" key="1">
    <source>
        <dbReference type="EMBL" id="MBX66772.1"/>
    </source>
</evidence>
<proteinExistence type="predicted"/>
<reference evidence="1" key="1">
    <citation type="submission" date="2018-02" db="EMBL/GenBank/DDBJ databases">
        <title>Rhizophora mucronata_Transcriptome.</title>
        <authorList>
            <person name="Meera S.P."/>
            <person name="Sreeshan A."/>
            <person name="Augustine A."/>
        </authorList>
    </citation>
    <scope>NUCLEOTIDE SEQUENCE</scope>
    <source>
        <tissue evidence="1">Leaf</tissue>
    </source>
</reference>
<organism evidence="1">
    <name type="scientific">Rhizophora mucronata</name>
    <name type="common">Asiatic mangrove</name>
    <dbReference type="NCBI Taxonomy" id="61149"/>
    <lineage>
        <taxon>Eukaryota</taxon>
        <taxon>Viridiplantae</taxon>
        <taxon>Streptophyta</taxon>
        <taxon>Embryophyta</taxon>
        <taxon>Tracheophyta</taxon>
        <taxon>Spermatophyta</taxon>
        <taxon>Magnoliopsida</taxon>
        <taxon>eudicotyledons</taxon>
        <taxon>Gunneridae</taxon>
        <taxon>Pentapetalae</taxon>
        <taxon>rosids</taxon>
        <taxon>fabids</taxon>
        <taxon>Malpighiales</taxon>
        <taxon>Rhizophoraceae</taxon>
        <taxon>Rhizophora</taxon>
    </lineage>
</organism>
<name>A0A2P2QID6_RHIMU</name>
<accession>A0A2P2QID6</accession>